<evidence type="ECO:0000313" key="9">
    <source>
        <dbReference type="Proteomes" id="UP000664859"/>
    </source>
</evidence>
<keyword evidence="9" id="KW-1185">Reference proteome</keyword>
<dbReference type="PANTHER" id="PTHR12131">
    <property type="entry name" value="ATP-DEPENDENT RNA AND DNA HELICASE"/>
    <property type="match status" value="1"/>
</dbReference>
<evidence type="ECO:0000313" key="8">
    <source>
        <dbReference type="EMBL" id="KAG5189437.1"/>
    </source>
</evidence>
<dbReference type="PROSITE" id="PS51192">
    <property type="entry name" value="HELICASE_ATP_BIND_1"/>
    <property type="match status" value="1"/>
</dbReference>
<dbReference type="OrthoDB" id="64767at2759"/>
<evidence type="ECO:0000256" key="5">
    <source>
        <dbReference type="SAM" id="MobiDB-lite"/>
    </source>
</evidence>
<feature type="domain" description="Helicase ATP-binding" evidence="6">
    <location>
        <begin position="131"/>
        <end position="304"/>
    </location>
</feature>
<feature type="compositionally biased region" description="Acidic residues" evidence="5">
    <location>
        <begin position="1164"/>
        <end position="1204"/>
    </location>
</feature>
<dbReference type="Gene3D" id="1.10.3380.30">
    <property type="match status" value="1"/>
</dbReference>
<organism evidence="8 9">
    <name type="scientific">Tribonema minus</name>
    <dbReference type="NCBI Taxonomy" id="303371"/>
    <lineage>
        <taxon>Eukaryota</taxon>
        <taxon>Sar</taxon>
        <taxon>Stramenopiles</taxon>
        <taxon>Ochrophyta</taxon>
        <taxon>PX clade</taxon>
        <taxon>Xanthophyceae</taxon>
        <taxon>Tribonematales</taxon>
        <taxon>Tribonemataceae</taxon>
        <taxon>Tribonema</taxon>
    </lineage>
</organism>
<dbReference type="GO" id="GO:0004386">
    <property type="term" value="F:helicase activity"/>
    <property type="evidence" value="ECO:0007669"/>
    <property type="project" value="UniProtKB-KW"/>
</dbReference>
<dbReference type="Pfam" id="PF08148">
    <property type="entry name" value="DSHCT"/>
    <property type="match status" value="1"/>
</dbReference>
<dbReference type="Pfam" id="PF00271">
    <property type="entry name" value="Helicase_C"/>
    <property type="match status" value="1"/>
</dbReference>
<dbReference type="InterPro" id="IPR011545">
    <property type="entry name" value="DEAD/DEAH_box_helicase_dom"/>
</dbReference>
<evidence type="ECO:0000256" key="4">
    <source>
        <dbReference type="ARBA" id="ARBA00022840"/>
    </source>
</evidence>
<evidence type="ECO:0000259" key="7">
    <source>
        <dbReference type="PROSITE" id="PS51194"/>
    </source>
</evidence>
<dbReference type="InterPro" id="IPR027417">
    <property type="entry name" value="P-loop_NTPase"/>
</dbReference>
<evidence type="ECO:0000256" key="2">
    <source>
        <dbReference type="ARBA" id="ARBA00022801"/>
    </source>
</evidence>
<protein>
    <submittedName>
        <fullName evidence="8">Uncharacterized protein</fullName>
    </submittedName>
</protein>
<dbReference type="GO" id="GO:0016787">
    <property type="term" value="F:hydrolase activity"/>
    <property type="evidence" value="ECO:0007669"/>
    <property type="project" value="UniProtKB-KW"/>
</dbReference>
<evidence type="ECO:0000256" key="1">
    <source>
        <dbReference type="ARBA" id="ARBA00022741"/>
    </source>
</evidence>
<proteinExistence type="predicted"/>
<dbReference type="CDD" id="cd18795">
    <property type="entry name" value="SF2_C_Ski2"/>
    <property type="match status" value="1"/>
</dbReference>
<dbReference type="InterPro" id="IPR014001">
    <property type="entry name" value="Helicase_ATP-bd"/>
</dbReference>
<dbReference type="SUPFAM" id="SSF52540">
    <property type="entry name" value="P-loop containing nucleoside triphosphate hydrolases"/>
    <property type="match status" value="1"/>
</dbReference>
<reference evidence="8" key="1">
    <citation type="submission" date="2021-02" db="EMBL/GenBank/DDBJ databases">
        <title>First Annotated Genome of the Yellow-green Alga Tribonema minus.</title>
        <authorList>
            <person name="Mahan K.M."/>
        </authorList>
    </citation>
    <scope>NUCLEOTIDE SEQUENCE</scope>
    <source>
        <strain evidence="8">UTEX B ZZ1240</strain>
    </source>
</reference>
<dbReference type="InterPro" id="IPR012961">
    <property type="entry name" value="Ski2/MTR4_C"/>
</dbReference>
<dbReference type="Proteomes" id="UP000664859">
    <property type="component" value="Unassembled WGS sequence"/>
</dbReference>
<feature type="region of interest" description="Disordered" evidence="5">
    <location>
        <begin position="1156"/>
        <end position="1204"/>
    </location>
</feature>
<dbReference type="Pfam" id="PF00270">
    <property type="entry name" value="DEAD"/>
    <property type="match status" value="1"/>
</dbReference>
<dbReference type="AlphaFoldDB" id="A0A835Z819"/>
<feature type="compositionally biased region" description="Gly residues" evidence="5">
    <location>
        <begin position="426"/>
        <end position="437"/>
    </location>
</feature>
<evidence type="ECO:0000256" key="3">
    <source>
        <dbReference type="ARBA" id="ARBA00022806"/>
    </source>
</evidence>
<dbReference type="GO" id="GO:0055087">
    <property type="term" value="C:Ski complex"/>
    <property type="evidence" value="ECO:0007669"/>
    <property type="project" value="TreeGrafter"/>
</dbReference>
<evidence type="ECO:0000259" key="6">
    <source>
        <dbReference type="PROSITE" id="PS51192"/>
    </source>
</evidence>
<comment type="caution">
    <text evidence="8">The sequence shown here is derived from an EMBL/GenBank/DDBJ whole genome shotgun (WGS) entry which is preliminary data.</text>
</comment>
<dbReference type="GO" id="GO:0003676">
    <property type="term" value="F:nucleic acid binding"/>
    <property type="evidence" value="ECO:0007669"/>
    <property type="project" value="InterPro"/>
</dbReference>
<dbReference type="PANTHER" id="PTHR12131:SF1">
    <property type="entry name" value="ATP-DEPENDENT RNA HELICASE SUPV3L1, MITOCHONDRIAL-RELATED"/>
    <property type="match status" value="1"/>
</dbReference>
<keyword evidence="2" id="KW-0378">Hydrolase</keyword>
<keyword evidence="1" id="KW-0547">Nucleotide-binding</keyword>
<feature type="region of interest" description="Disordered" evidence="5">
    <location>
        <begin position="1"/>
        <end position="53"/>
    </location>
</feature>
<dbReference type="SMART" id="SM01142">
    <property type="entry name" value="DSHCT"/>
    <property type="match status" value="1"/>
</dbReference>
<dbReference type="SMART" id="SM00490">
    <property type="entry name" value="HELICc"/>
    <property type="match status" value="1"/>
</dbReference>
<dbReference type="GO" id="GO:0005524">
    <property type="term" value="F:ATP binding"/>
    <property type="evidence" value="ECO:0007669"/>
    <property type="project" value="UniProtKB-KW"/>
</dbReference>
<feature type="compositionally biased region" description="Basic residues" evidence="5">
    <location>
        <begin position="35"/>
        <end position="46"/>
    </location>
</feature>
<dbReference type="EMBL" id="JAFCMP010000050">
    <property type="protein sequence ID" value="KAG5189437.1"/>
    <property type="molecule type" value="Genomic_DNA"/>
</dbReference>
<dbReference type="InterPro" id="IPR050699">
    <property type="entry name" value="RNA-DNA_Helicase"/>
</dbReference>
<name>A0A835Z819_9STRA</name>
<dbReference type="SMART" id="SM00487">
    <property type="entry name" value="DEXDc"/>
    <property type="match status" value="1"/>
</dbReference>
<dbReference type="PROSITE" id="PS51194">
    <property type="entry name" value="HELICASE_CTER"/>
    <property type="match status" value="1"/>
</dbReference>
<dbReference type="InterPro" id="IPR001650">
    <property type="entry name" value="Helicase_C-like"/>
</dbReference>
<dbReference type="GO" id="GO:0070478">
    <property type="term" value="P:nuclear-transcribed mRNA catabolic process, 3'-5' exonucleolytic nonsense-mediated decay"/>
    <property type="evidence" value="ECO:0007669"/>
    <property type="project" value="TreeGrafter"/>
</dbReference>
<gene>
    <name evidence="8" type="ORF">JKP88DRAFT_353078</name>
</gene>
<keyword evidence="3" id="KW-0347">Helicase</keyword>
<keyword evidence="4" id="KW-0067">ATP-binding</keyword>
<feature type="region of interest" description="Disordered" evidence="5">
    <location>
        <begin position="384"/>
        <end position="440"/>
    </location>
</feature>
<dbReference type="Gene3D" id="3.40.50.300">
    <property type="entry name" value="P-loop containing nucleotide triphosphate hydrolases"/>
    <property type="match status" value="2"/>
</dbReference>
<accession>A0A835Z819</accession>
<sequence>MAATYQKHAAARDDAEPGTGKQAVADVSGIEVNNRKSRRARARARRRDREADDVLAAEVQQEATSTRRLEPEQMPAELYQRWIHLSNLAGSAEAVDVLQDIVRSTSGGEVRSELFHALFPFDLDGFQLEALDALGARKNVIVSAPTGSGKTVAGELAIYYALALGLRVFYTTPLKALSNQKFSDFRRRFGAERVGLLTGDSSYNREAQVCVMTTEVFRNMLYDSAAGIVGGEGAAATLGPDELKDVFAVVFDEFHYMNDRDRGTVWEESVISCPRHVLLVALSATMANVQDIAGWMDQTHGPTELVMSDFRPVPLRYWFANNRGIYPLFKDRESGPGARNGATATHAERVAMGKQGGRKGNWGAARQLPDRLKINPELEAMHQEEMHKRVAAERGPPPRGGRGGERGGGDSASAGGKNRASRDWKGGGGGGGGGGRTRGVSVQREVPSYPYLVRCLARRDLLPAIVFVFSRAGCDKAAREVWGGGGSLLQAEESEVVRAKVEAFRAANPQVPFDEDRAELLTHGIAAHHAGMLPAYKSLVEELFIANLCKVVFATETLAAGVNMPARSTVISVLSKRGDTGIMPLLPSQLLQMAGRAGRRGLDVLGNVVVMRSRFEDVTDAHRLLLLPLDSIESKFRSSYSMAVNILKTRDLGSAKTLVEMSFGNYLQMKRLSPAQAAASEAEVRLETIRSKLEGLDLSEAKGYRKLWERLQSEQRIAGYLEEQEAEAEQEIVETILPLSRMGAGLLLTTGETGALVGDYPHPHGTPSGTTYEEHWCLVLKQDGSVVAAGPQHVRYIDLDDDKGLSRENALKASIMLAPAAKGVWYPPPLDELEGPVWGGAGGGKTGGALERPHMLVPSHAAVDTWDNDLLKALGGGIPTIPEPATPGHVLRQLAVVQRVREQLEAHPLHGLDNVTKEEVLNASKDISALEDQVRNGWRSELKFRQPAWDDFVSITRVLIRYGALLPEDLSQESDVEDVGSNEKLRLRSTAFGDLVGGINADNELWLALVLTSSAIKALSDVQLAGLVPAIISEYSRPDMFNLYGVSEEVSLCVEALVPLATELTTVQLENAVDLPVKLDASLGGLVESWALGCDWAELCASTSLDQGDICRLLRRTMEVLRQIALLPGVDRLVRDRARRAVNMMDRFPVSDEATFVSDKEAESAEEGEAAAEGGEGEQEEGVELALEEGVEGEAEAPEVEAGA</sequence>
<feature type="domain" description="Helicase C-terminal" evidence="7">
    <location>
        <begin position="488"/>
        <end position="648"/>
    </location>
</feature>